<sequence>MHLCSFILCCLFPFGCHDHLYYEHYVRIAFAISFLILVGIVELFCVLFAHKLHFRLGDIDHQLYIS</sequence>
<feature type="transmembrane region" description="Helical" evidence="1">
    <location>
        <begin position="28"/>
        <end position="49"/>
    </location>
</feature>
<gene>
    <name evidence="2" type="ORF">niasHT_011705</name>
</gene>
<dbReference type="EMBL" id="JBICBT010000608">
    <property type="protein sequence ID" value="KAL3107692.1"/>
    <property type="molecule type" value="Genomic_DNA"/>
</dbReference>
<keyword evidence="3" id="KW-1185">Reference proteome</keyword>
<keyword evidence="1" id="KW-0472">Membrane</keyword>
<organism evidence="2 3">
    <name type="scientific">Heterodera trifolii</name>
    <dbReference type="NCBI Taxonomy" id="157864"/>
    <lineage>
        <taxon>Eukaryota</taxon>
        <taxon>Metazoa</taxon>
        <taxon>Ecdysozoa</taxon>
        <taxon>Nematoda</taxon>
        <taxon>Chromadorea</taxon>
        <taxon>Rhabditida</taxon>
        <taxon>Tylenchina</taxon>
        <taxon>Tylenchomorpha</taxon>
        <taxon>Tylenchoidea</taxon>
        <taxon>Heteroderidae</taxon>
        <taxon>Heteroderinae</taxon>
        <taxon>Heterodera</taxon>
    </lineage>
</organism>
<dbReference type="Proteomes" id="UP001620626">
    <property type="component" value="Unassembled WGS sequence"/>
</dbReference>
<protein>
    <submittedName>
        <fullName evidence="2">Uncharacterized protein</fullName>
    </submittedName>
</protein>
<accession>A0ABD2KXJ8</accession>
<evidence type="ECO:0000256" key="1">
    <source>
        <dbReference type="SAM" id="Phobius"/>
    </source>
</evidence>
<keyword evidence="1" id="KW-1133">Transmembrane helix</keyword>
<reference evidence="2 3" key="1">
    <citation type="submission" date="2024-10" db="EMBL/GenBank/DDBJ databases">
        <authorList>
            <person name="Kim D."/>
        </authorList>
    </citation>
    <scope>NUCLEOTIDE SEQUENCE [LARGE SCALE GENOMIC DNA]</scope>
    <source>
        <strain evidence="2">BH-2024</strain>
    </source>
</reference>
<keyword evidence="1" id="KW-0812">Transmembrane</keyword>
<evidence type="ECO:0000313" key="3">
    <source>
        <dbReference type="Proteomes" id="UP001620626"/>
    </source>
</evidence>
<proteinExistence type="predicted"/>
<evidence type="ECO:0000313" key="2">
    <source>
        <dbReference type="EMBL" id="KAL3107692.1"/>
    </source>
</evidence>
<name>A0ABD2KXJ8_9BILA</name>
<dbReference type="AlphaFoldDB" id="A0ABD2KXJ8"/>
<comment type="caution">
    <text evidence="2">The sequence shown here is derived from an EMBL/GenBank/DDBJ whole genome shotgun (WGS) entry which is preliminary data.</text>
</comment>